<dbReference type="EMBL" id="JBHTIR010001859">
    <property type="protein sequence ID" value="MFD0853068.1"/>
    <property type="molecule type" value="Genomic_DNA"/>
</dbReference>
<evidence type="ECO:0000313" key="3">
    <source>
        <dbReference type="Proteomes" id="UP001597083"/>
    </source>
</evidence>
<dbReference type="PANTHER" id="PTHR43403:SF1">
    <property type="entry name" value="NAD-SPECIFIC GLUTAMATE DEHYDROGENASE"/>
    <property type="match status" value="1"/>
</dbReference>
<evidence type="ECO:0000259" key="1">
    <source>
        <dbReference type="Pfam" id="PF21076"/>
    </source>
</evidence>
<dbReference type="Pfam" id="PF21073">
    <property type="entry name" value="GDH_HM1"/>
    <property type="match status" value="1"/>
</dbReference>
<accession>A0ABW3CH71</accession>
<feature type="domain" description="NAD-glutamate dehydrogenase ACT2" evidence="1">
    <location>
        <begin position="151"/>
        <end position="218"/>
    </location>
</feature>
<evidence type="ECO:0000313" key="2">
    <source>
        <dbReference type="EMBL" id="MFD0853068.1"/>
    </source>
</evidence>
<feature type="non-terminal residue" evidence="2">
    <location>
        <position position="219"/>
    </location>
</feature>
<keyword evidence="3" id="KW-1185">Reference proteome</keyword>
<gene>
    <name evidence="2" type="ORF">ACFQ07_12585</name>
</gene>
<organism evidence="2 3">
    <name type="scientific">Actinomadura adrarensis</name>
    <dbReference type="NCBI Taxonomy" id="1819600"/>
    <lineage>
        <taxon>Bacteria</taxon>
        <taxon>Bacillati</taxon>
        <taxon>Actinomycetota</taxon>
        <taxon>Actinomycetes</taxon>
        <taxon>Streptosporangiales</taxon>
        <taxon>Thermomonosporaceae</taxon>
        <taxon>Actinomadura</taxon>
    </lineage>
</organism>
<proteinExistence type="predicted"/>
<feature type="non-terminal residue" evidence="2">
    <location>
        <position position="1"/>
    </location>
</feature>
<protein>
    <submittedName>
        <fullName evidence="2">NAD-glutamate dehydrogenase</fullName>
    </submittedName>
</protein>
<dbReference type="PANTHER" id="PTHR43403">
    <property type="entry name" value="NAD-SPECIFIC GLUTAMATE DEHYDROGENASE"/>
    <property type="match status" value="1"/>
</dbReference>
<sequence>PGTGLGILRNDKRESDSFAALPPEVRAKATEKRLLVLTKANSRATVHRPAYLDYIGVKKFDGKGEVVGERRFLGLFTHVAYSESIRNVPVLKRKLDEVLERAEFTADSYDGQDMIEILESYPRDELFQVSVDDLMPIALGVLRLRERRQLKLFLRRDLYGRFMSCMVYLPRDRYTTKIRLRIQEILRRAFDGVSVDYSANVTESMLARLHVVVRGERGR</sequence>
<comment type="caution">
    <text evidence="2">The sequence shown here is derived from an EMBL/GenBank/DDBJ whole genome shotgun (WGS) entry which is preliminary data.</text>
</comment>
<dbReference type="Pfam" id="PF21076">
    <property type="entry name" value="GDH_ACT2"/>
    <property type="match status" value="1"/>
</dbReference>
<name>A0ABW3CH71_9ACTN</name>
<dbReference type="Proteomes" id="UP001597083">
    <property type="component" value="Unassembled WGS sequence"/>
</dbReference>
<dbReference type="InterPro" id="IPR007780">
    <property type="entry name" value="NAD_Glu_DH_bac"/>
</dbReference>
<dbReference type="InterPro" id="IPR049062">
    <property type="entry name" value="NAD_Glu_DH_ACT2"/>
</dbReference>
<dbReference type="InterPro" id="IPR049059">
    <property type="entry name" value="NAD_Glu_DH_HM1"/>
</dbReference>
<reference evidence="3" key="1">
    <citation type="journal article" date="2019" name="Int. J. Syst. Evol. Microbiol.">
        <title>The Global Catalogue of Microorganisms (GCM) 10K type strain sequencing project: providing services to taxonomists for standard genome sequencing and annotation.</title>
        <authorList>
            <consortium name="The Broad Institute Genomics Platform"/>
            <consortium name="The Broad Institute Genome Sequencing Center for Infectious Disease"/>
            <person name="Wu L."/>
            <person name="Ma J."/>
        </authorList>
    </citation>
    <scope>NUCLEOTIDE SEQUENCE [LARGE SCALE GENOMIC DNA]</scope>
    <source>
        <strain evidence="3">JCM 31696</strain>
    </source>
</reference>